<dbReference type="OrthoDB" id="7509105at2"/>
<evidence type="ECO:0000256" key="1">
    <source>
        <dbReference type="SAM" id="SignalP"/>
    </source>
</evidence>
<comment type="caution">
    <text evidence="2">The sequence shown here is derived from an EMBL/GenBank/DDBJ whole genome shotgun (WGS) entry which is preliminary data.</text>
</comment>
<proteinExistence type="predicted"/>
<dbReference type="RefSeq" id="WP_160738511.1">
    <property type="nucleotide sequence ID" value="NZ_WTYQ01000001.1"/>
</dbReference>
<sequence length="125" mass="13709">MQPASRPIILALCALAAAWLPAAASAEKLATLERGQWYCEMPGDASGPAGLELKQENFRILSASRYKTSEGSGIYLRQGKHVLMTSGPRKGDRYQLVAERIVQKLDSNGNLTPLRCVQHNSDQRL</sequence>
<organism evidence="2 3">
    <name type="scientific">Altericroceibacterium indicum</name>
    <dbReference type="NCBI Taxonomy" id="374177"/>
    <lineage>
        <taxon>Bacteria</taxon>
        <taxon>Pseudomonadati</taxon>
        <taxon>Pseudomonadota</taxon>
        <taxon>Alphaproteobacteria</taxon>
        <taxon>Sphingomonadales</taxon>
        <taxon>Erythrobacteraceae</taxon>
        <taxon>Altericroceibacterium</taxon>
    </lineage>
</organism>
<dbReference type="GO" id="GO:0003746">
    <property type="term" value="F:translation elongation factor activity"/>
    <property type="evidence" value="ECO:0007669"/>
    <property type="project" value="UniProtKB-KW"/>
</dbReference>
<keyword evidence="3" id="KW-1185">Reference proteome</keyword>
<keyword evidence="2" id="KW-0648">Protein biosynthesis</keyword>
<accession>A0A845A6U2</accession>
<feature type="signal peptide" evidence="1">
    <location>
        <begin position="1"/>
        <end position="26"/>
    </location>
</feature>
<evidence type="ECO:0000313" key="3">
    <source>
        <dbReference type="Proteomes" id="UP000460561"/>
    </source>
</evidence>
<gene>
    <name evidence="2" type="ORF">GRI39_04900</name>
</gene>
<reference evidence="2 3" key="1">
    <citation type="submission" date="2019-12" db="EMBL/GenBank/DDBJ databases">
        <title>Genomic-based taxomic classification of the family Erythrobacteraceae.</title>
        <authorList>
            <person name="Xu L."/>
        </authorList>
    </citation>
    <scope>NUCLEOTIDE SEQUENCE [LARGE SCALE GENOMIC DNA]</scope>
    <source>
        <strain evidence="2 3">DSM 18604</strain>
    </source>
</reference>
<keyword evidence="1" id="KW-0732">Signal</keyword>
<feature type="chain" id="PRO_5032675492" evidence="1">
    <location>
        <begin position="27"/>
        <end position="125"/>
    </location>
</feature>
<dbReference type="EMBL" id="WTYQ01000001">
    <property type="protein sequence ID" value="MXP25384.1"/>
    <property type="molecule type" value="Genomic_DNA"/>
</dbReference>
<name>A0A845A6U2_9SPHN</name>
<evidence type="ECO:0000313" key="2">
    <source>
        <dbReference type="EMBL" id="MXP25384.1"/>
    </source>
</evidence>
<dbReference type="AlphaFoldDB" id="A0A845A6U2"/>
<protein>
    <submittedName>
        <fullName evidence="2">Elongation factor P</fullName>
    </submittedName>
</protein>
<keyword evidence="2" id="KW-0251">Elongation factor</keyword>
<dbReference type="Proteomes" id="UP000460561">
    <property type="component" value="Unassembled WGS sequence"/>
</dbReference>